<reference evidence="1 2" key="1">
    <citation type="submission" date="2015-02" db="EMBL/GenBank/DDBJ databases">
        <title>Whole genome shotgun sequencing of cultured foodborne pathogen.</title>
        <authorList>
            <person name="Timme R."/>
            <person name="Allard M.W."/>
            <person name="Strain E."/>
            <person name="Evans P.S."/>
            <person name="Brown E."/>
        </authorList>
    </citation>
    <scope>NUCLEOTIDE SEQUENCE [LARGE SCALE GENOMIC DNA]</scope>
    <source>
        <strain evidence="1 2">GCSL-TSO-24</strain>
    </source>
</reference>
<dbReference type="PATRIC" id="fig|582.24.peg.3589"/>
<gene>
    <name evidence="1" type="ORF">UA45_11390</name>
</gene>
<dbReference type="Proteomes" id="UP000032582">
    <property type="component" value="Unassembled WGS sequence"/>
</dbReference>
<name>A0A0D8LA99_MORMO</name>
<evidence type="ECO:0000313" key="1">
    <source>
        <dbReference type="EMBL" id="KJF77663.1"/>
    </source>
</evidence>
<protein>
    <submittedName>
        <fullName evidence="1">Uncharacterized protein</fullName>
    </submittedName>
</protein>
<organism evidence="1 2">
    <name type="scientific">Morganella morganii</name>
    <name type="common">Proteus morganii</name>
    <dbReference type="NCBI Taxonomy" id="582"/>
    <lineage>
        <taxon>Bacteria</taxon>
        <taxon>Pseudomonadati</taxon>
        <taxon>Pseudomonadota</taxon>
        <taxon>Gammaproteobacteria</taxon>
        <taxon>Enterobacterales</taxon>
        <taxon>Morganellaceae</taxon>
        <taxon>Morganella</taxon>
    </lineage>
</organism>
<dbReference type="AlphaFoldDB" id="A0A0D8LA99"/>
<evidence type="ECO:0000313" key="2">
    <source>
        <dbReference type="Proteomes" id="UP000032582"/>
    </source>
</evidence>
<proteinExistence type="predicted"/>
<accession>A0A0D8LA99</accession>
<dbReference type="EMBL" id="JZSH01000120">
    <property type="protein sequence ID" value="KJF77663.1"/>
    <property type="molecule type" value="Genomic_DNA"/>
</dbReference>
<sequence length="122" mass="14173">MFFNKIKEIEDVDFIVELAILLVINNKNSNTRVNHYPDSDCVLLLDTKILRTESETVSEWSDNFDKKNKYLSNVKEIKNDNTSNLFSFSSATFNYNPLEGHLNEASSNVIREYSENKEIKTK</sequence>
<comment type="caution">
    <text evidence="1">The sequence shown here is derived from an EMBL/GenBank/DDBJ whole genome shotgun (WGS) entry which is preliminary data.</text>
</comment>